<reference evidence="16" key="1">
    <citation type="journal article" date="2023" name="Insect Mol. Biol.">
        <title>Genome sequencing provides insights into the evolution of gene families encoding plant cell wall-degrading enzymes in longhorned beetles.</title>
        <authorList>
            <person name="Shin N.R."/>
            <person name="Okamura Y."/>
            <person name="Kirsch R."/>
            <person name="Pauchet Y."/>
        </authorList>
    </citation>
    <scope>NUCLEOTIDE SEQUENCE</scope>
    <source>
        <strain evidence="16">MMC_N1</strain>
    </source>
</reference>
<comment type="subcellular location">
    <subcellularLocation>
        <location evidence="1">Endoplasmic reticulum membrane</location>
        <topology evidence="1">Single-pass type I membrane protein</topology>
    </subcellularLocation>
</comment>
<evidence type="ECO:0000256" key="14">
    <source>
        <dbReference type="SAM" id="SignalP"/>
    </source>
</evidence>
<keyword evidence="6" id="KW-0256">Endoplasmic reticulum</keyword>
<keyword evidence="9 13" id="KW-0472">Membrane</keyword>
<feature type="chain" id="PRO_5047047801" description="Thioredoxin domain-containing protein" evidence="14">
    <location>
        <begin position="24"/>
        <end position="272"/>
    </location>
</feature>
<evidence type="ECO:0000256" key="6">
    <source>
        <dbReference type="ARBA" id="ARBA00022824"/>
    </source>
</evidence>
<protein>
    <recommendedName>
        <fullName evidence="15">Thioredoxin domain-containing protein</fullName>
    </recommendedName>
</protein>
<dbReference type="InterPro" id="IPR052454">
    <property type="entry name" value="TMX_domain-containing"/>
</dbReference>
<evidence type="ECO:0000256" key="4">
    <source>
        <dbReference type="ARBA" id="ARBA00022692"/>
    </source>
</evidence>
<dbReference type="InterPro" id="IPR013766">
    <property type="entry name" value="Thioredoxin_domain"/>
</dbReference>
<feature type="compositionally biased region" description="Basic residues" evidence="12">
    <location>
        <begin position="262"/>
        <end position="272"/>
    </location>
</feature>
<evidence type="ECO:0000256" key="12">
    <source>
        <dbReference type="SAM" id="MobiDB-lite"/>
    </source>
</evidence>
<name>A0ABQ9JFZ2_9CUCU</name>
<keyword evidence="10" id="KW-1015">Disulfide bond</keyword>
<keyword evidence="7" id="KW-0249">Electron transport</keyword>
<keyword evidence="5 14" id="KW-0732">Signal</keyword>
<evidence type="ECO:0000256" key="2">
    <source>
        <dbReference type="ARBA" id="ARBA00022448"/>
    </source>
</evidence>
<evidence type="ECO:0000256" key="1">
    <source>
        <dbReference type="ARBA" id="ARBA00004115"/>
    </source>
</evidence>
<feature type="compositionally biased region" description="Polar residues" evidence="12">
    <location>
        <begin position="238"/>
        <end position="257"/>
    </location>
</feature>
<comment type="caution">
    <text evidence="16">The sequence shown here is derived from an EMBL/GenBank/DDBJ whole genome shotgun (WGS) entry which is preliminary data.</text>
</comment>
<dbReference type="Gene3D" id="3.40.30.10">
    <property type="entry name" value="Glutaredoxin"/>
    <property type="match status" value="1"/>
</dbReference>
<dbReference type="InterPro" id="IPR036249">
    <property type="entry name" value="Thioredoxin-like_sf"/>
</dbReference>
<evidence type="ECO:0000256" key="7">
    <source>
        <dbReference type="ARBA" id="ARBA00022982"/>
    </source>
</evidence>
<keyword evidence="17" id="KW-1185">Reference proteome</keyword>
<evidence type="ECO:0000256" key="11">
    <source>
        <dbReference type="ARBA" id="ARBA00023284"/>
    </source>
</evidence>
<feature type="compositionally biased region" description="Acidic residues" evidence="12">
    <location>
        <begin position="223"/>
        <end position="236"/>
    </location>
</feature>
<dbReference type="PROSITE" id="PS51352">
    <property type="entry name" value="THIOREDOXIN_2"/>
    <property type="match status" value="1"/>
</dbReference>
<evidence type="ECO:0000256" key="10">
    <source>
        <dbReference type="ARBA" id="ARBA00023157"/>
    </source>
</evidence>
<dbReference type="SUPFAM" id="SSF52833">
    <property type="entry name" value="Thioredoxin-like"/>
    <property type="match status" value="1"/>
</dbReference>
<dbReference type="Proteomes" id="UP001162164">
    <property type="component" value="Unassembled WGS sequence"/>
</dbReference>
<keyword evidence="4 13" id="KW-0812">Transmembrane</keyword>
<evidence type="ECO:0000256" key="9">
    <source>
        <dbReference type="ARBA" id="ARBA00023136"/>
    </source>
</evidence>
<feature type="signal peptide" evidence="14">
    <location>
        <begin position="1"/>
        <end position="23"/>
    </location>
</feature>
<dbReference type="EMBL" id="JAPWTJ010000612">
    <property type="protein sequence ID" value="KAJ8976903.1"/>
    <property type="molecule type" value="Genomic_DNA"/>
</dbReference>
<dbReference type="PANTHER" id="PTHR46107:SF3">
    <property type="entry name" value="THIOREDOXIN DOMAIN-CONTAINING PROTEIN"/>
    <property type="match status" value="1"/>
</dbReference>
<feature type="transmembrane region" description="Helical" evidence="13">
    <location>
        <begin position="177"/>
        <end position="203"/>
    </location>
</feature>
<feature type="domain" description="Thioredoxin" evidence="15">
    <location>
        <begin position="19"/>
        <end position="128"/>
    </location>
</feature>
<evidence type="ECO:0000313" key="17">
    <source>
        <dbReference type="Proteomes" id="UP001162164"/>
    </source>
</evidence>
<sequence>MACGKVTICKIFVILCAFLNVNGQKTVIELNEDNWVDILKGEWMVEFYAPWCPACKALEQKWKEFANLSPGLGIKVGAVDVTSSPGLSGRFMVTALPTIFHVINGEFRQYKGSRDKDSFTSFIEEKKWEQVEPVPSWKSPNSIQMSIVSSFFKLSQTLRQVHNKLTEEYGLPSFGSYLIFAVATIILGALLGLVLVCAIDLIYPPKQSVLTKEDEKKEKYSEEELDDDDIKDDLVDDANQSGDQASGTDSENATTESNDTKTKRRKNRRLDM</sequence>
<evidence type="ECO:0000256" key="8">
    <source>
        <dbReference type="ARBA" id="ARBA00022989"/>
    </source>
</evidence>
<dbReference type="PANTHER" id="PTHR46107">
    <property type="entry name" value="DUMPY: SHORTER THAN WILD-TYPE"/>
    <property type="match status" value="1"/>
</dbReference>
<evidence type="ECO:0000256" key="3">
    <source>
        <dbReference type="ARBA" id="ARBA00022553"/>
    </source>
</evidence>
<keyword evidence="8 13" id="KW-1133">Transmembrane helix</keyword>
<keyword evidence="3" id="KW-0597">Phosphoprotein</keyword>
<dbReference type="InterPro" id="IPR017937">
    <property type="entry name" value="Thioredoxin_CS"/>
</dbReference>
<dbReference type="Pfam" id="PF00085">
    <property type="entry name" value="Thioredoxin"/>
    <property type="match status" value="1"/>
</dbReference>
<proteinExistence type="predicted"/>
<feature type="region of interest" description="Disordered" evidence="12">
    <location>
        <begin position="212"/>
        <end position="272"/>
    </location>
</feature>
<organism evidence="16 17">
    <name type="scientific">Molorchus minor</name>
    <dbReference type="NCBI Taxonomy" id="1323400"/>
    <lineage>
        <taxon>Eukaryota</taxon>
        <taxon>Metazoa</taxon>
        <taxon>Ecdysozoa</taxon>
        <taxon>Arthropoda</taxon>
        <taxon>Hexapoda</taxon>
        <taxon>Insecta</taxon>
        <taxon>Pterygota</taxon>
        <taxon>Neoptera</taxon>
        <taxon>Endopterygota</taxon>
        <taxon>Coleoptera</taxon>
        <taxon>Polyphaga</taxon>
        <taxon>Cucujiformia</taxon>
        <taxon>Chrysomeloidea</taxon>
        <taxon>Cerambycidae</taxon>
        <taxon>Lamiinae</taxon>
        <taxon>Monochamini</taxon>
        <taxon>Molorchus</taxon>
    </lineage>
</organism>
<feature type="compositionally biased region" description="Basic and acidic residues" evidence="12">
    <location>
        <begin position="212"/>
        <end position="222"/>
    </location>
</feature>
<evidence type="ECO:0000256" key="5">
    <source>
        <dbReference type="ARBA" id="ARBA00022729"/>
    </source>
</evidence>
<dbReference type="PROSITE" id="PS00194">
    <property type="entry name" value="THIOREDOXIN_1"/>
    <property type="match status" value="1"/>
</dbReference>
<gene>
    <name evidence="16" type="ORF">NQ317_014074</name>
</gene>
<keyword evidence="2" id="KW-0813">Transport</keyword>
<accession>A0ABQ9JFZ2</accession>
<evidence type="ECO:0000256" key="13">
    <source>
        <dbReference type="SAM" id="Phobius"/>
    </source>
</evidence>
<evidence type="ECO:0000259" key="15">
    <source>
        <dbReference type="PROSITE" id="PS51352"/>
    </source>
</evidence>
<evidence type="ECO:0000313" key="16">
    <source>
        <dbReference type="EMBL" id="KAJ8976903.1"/>
    </source>
</evidence>
<keyword evidence="11" id="KW-0676">Redox-active center</keyword>